<evidence type="ECO:0000256" key="1">
    <source>
        <dbReference type="ARBA" id="ARBA00004141"/>
    </source>
</evidence>
<evidence type="ECO:0000256" key="2">
    <source>
        <dbReference type="ARBA" id="ARBA00007079"/>
    </source>
</evidence>
<keyword evidence="3" id="KW-0813">Transport</keyword>
<dbReference type="Gramene" id="Tc09v2_t022800.1">
    <property type="protein sequence ID" value="Tc09v2_p022800.1"/>
    <property type="gene ID" value="Tc09v2_g022800"/>
</dbReference>
<evidence type="ECO:0000256" key="5">
    <source>
        <dbReference type="ARBA" id="ARBA00022989"/>
    </source>
</evidence>
<reference evidence="11" key="2">
    <citation type="submission" date="2025-08" db="UniProtKB">
        <authorList>
            <consortium name="RefSeq"/>
        </authorList>
    </citation>
    <scope>IDENTIFICATION</scope>
</reference>
<dbReference type="KEGG" id="tcc:108663298"/>
<sequence>MAPSNQENDGTLAARCHCHCHFHWFKTLPAKSRANVVTIAEKAKKIGNDDPRKVIHALKVGLAVTLVSLFYYFEPLYDGFGVNAMWALLTTVIVFEFSVGATMGKGLNRMMATLVAGALGLLANWVATLCGKTGEPILLATFVYIIAATITFIRFFPEAKARYDFGLLVFILTFCLVSISGYREDEVLGIALKRISTIIIGSCTAMIVCVCIRPVWVGEDLHNLIASNLEKTANSLQGFGGEYFGVSKQEQANNDKSFLQGYKSVLTSSNSEETMASLATWEPRHGRFRFRHPWKQYLKVGTLTRQCAYRIEALNSYLNSEIQTPLEIRKRIEEPCMTISTETGKALKEVASIMNDMIESTSANIHLANSNSAAENLKSVLKTEIWDDTDLLEMAPAVAVASLLLDIVTCTQSLVEAVDELASLARFKKLDSTMTQEQRNSFRRGTVQPISNDDVQHHIVNLAE</sequence>
<evidence type="ECO:0000313" key="10">
    <source>
        <dbReference type="Proteomes" id="UP000694886"/>
    </source>
</evidence>
<proteinExistence type="inferred from homology"/>
<organism evidence="10 11">
    <name type="scientific">Theobroma cacao</name>
    <name type="common">Cacao</name>
    <name type="synonym">Cocoa</name>
    <dbReference type="NCBI Taxonomy" id="3641"/>
    <lineage>
        <taxon>Eukaryota</taxon>
        <taxon>Viridiplantae</taxon>
        <taxon>Streptophyta</taxon>
        <taxon>Embryophyta</taxon>
        <taxon>Tracheophyta</taxon>
        <taxon>Spermatophyta</taxon>
        <taxon>Magnoliopsida</taxon>
        <taxon>eudicotyledons</taxon>
        <taxon>Gunneridae</taxon>
        <taxon>Pentapetalae</taxon>
        <taxon>rosids</taxon>
        <taxon>malvids</taxon>
        <taxon>Malvales</taxon>
        <taxon>Malvaceae</taxon>
        <taxon>Byttnerioideae</taxon>
        <taxon>Theobroma</taxon>
    </lineage>
</organism>
<dbReference type="GO" id="GO:0016020">
    <property type="term" value="C:membrane"/>
    <property type="evidence" value="ECO:0007669"/>
    <property type="project" value="UniProtKB-SubCell"/>
</dbReference>
<keyword evidence="5 9" id="KW-1133">Transmembrane helix</keyword>
<dbReference type="PANTHER" id="PTHR31086">
    <property type="entry name" value="ALUMINUM-ACTIVATED MALATE TRANSPORTER 10"/>
    <property type="match status" value="1"/>
</dbReference>
<protein>
    <submittedName>
        <fullName evidence="11">Aluminum-activated malate transporter 2-like</fullName>
    </submittedName>
</protein>
<gene>
    <name evidence="11" type="primary">LOC108663298</name>
</gene>
<dbReference type="RefSeq" id="XP_017982403.1">
    <property type="nucleotide sequence ID" value="XM_018126914.1"/>
</dbReference>
<dbReference type="Proteomes" id="UP000694886">
    <property type="component" value="Chromosome 9"/>
</dbReference>
<feature type="transmembrane region" description="Helical" evidence="9">
    <location>
        <begin position="137"/>
        <end position="156"/>
    </location>
</feature>
<evidence type="ECO:0000256" key="3">
    <source>
        <dbReference type="ARBA" id="ARBA00022448"/>
    </source>
</evidence>
<dbReference type="GO" id="GO:0015743">
    <property type="term" value="P:malate transport"/>
    <property type="evidence" value="ECO:0007669"/>
    <property type="project" value="InterPro"/>
</dbReference>
<feature type="transmembrane region" description="Helical" evidence="9">
    <location>
        <begin position="163"/>
        <end position="183"/>
    </location>
</feature>
<dbReference type="InterPro" id="IPR020966">
    <property type="entry name" value="ALMT"/>
</dbReference>
<feature type="transmembrane region" description="Helical" evidence="9">
    <location>
        <begin position="111"/>
        <end position="131"/>
    </location>
</feature>
<feature type="transmembrane region" description="Helical" evidence="9">
    <location>
        <begin position="54"/>
        <end position="73"/>
    </location>
</feature>
<dbReference type="GO" id="GO:0034220">
    <property type="term" value="P:monoatomic ion transmembrane transport"/>
    <property type="evidence" value="ECO:0007669"/>
    <property type="project" value="UniProtKB-KW"/>
</dbReference>
<accession>A0AB32WSC9</accession>
<dbReference type="AlphaFoldDB" id="A0AB32WSC9"/>
<comment type="subcellular location">
    <subcellularLocation>
        <location evidence="1">Membrane</location>
        <topology evidence="1">Multi-pass membrane protein</topology>
    </subcellularLocation>
</comment>
<reference evidence="10" key="1">
    <citation type="journal article" date="1997" name="Nucleic Acids Res.">
        <title>tRNAscan-SE: a program for improved detection of transfer RNA genes in genomic sequence.</title>
        <authorList>
            <person name="Lowe T.M."/>
            <person name="Eddy S.R."/>
        </authorList>
    </citation>
    <scope>NUCLEOTIDE SEQUENCE [LARGE SCALE GENOMIC DNA]</scope>
    <source>
        <strain evidence="10">r\B97-61/B2</strain>
    </source>
</reference>
<dbReference type="GeneID" id="108663298"/>
<evidence type="ECO:0000256" key="7">
    <source>
        <dbReference type="ARBA" id="ARBA00023136"/>
    </source>
</evidence>
<feature type="transmembrane region" description="Helical" evidence="9">
    <location>
        <begin position="79"/>
        <end position="99"/>
    </location>
</feature>
<keyword evidence="4 9" id="KW-0812">Transmembrane</keyword>
<name>A0AB32WSC9_THECC</name>
<keyword evidence="8" id="KW-0407">Ion channel</keyword>
<dbReference type="Pfam" id="PF11744">
    <property type="entry name" value="ALMT"/>
    <property type="match status" value="1"/>
</dbReference>
<comment type="similarity">
    <text evidence="2">Belongs to the aromatic acid exporter (TC 2.A.85) family.</text>
</comment>
<keyword evidence="7 9" id="KW-0472">Membrane</keyword>
<evidence type="ECO:0000256" key="9">
    <source>
        <dbReference type="SAM" id="Phobius"/>
    </source>
</evidence>
<feature type="transmembrane region" description="Helical" evidence="9">
    <location>
        <begin position="195"/>
        <end position="216"/>
    </location>
</feature>
<evidence type="ECO:0000256" key="8">
    <source>
        <dbReference type="ARBA" id="ARBA00023303"/>
    </source>
</evidence>
<evidence type="ECO:0000313" key="11">
    <source>
        <dbReference type="RefSeq" id="XP_017982403.1"/>
    </source>
</evidence>
<keyword evidence="6" id="KW-0406">Ion transport</keyword>
<evidence type="ECO:0000256" key="4">
    <source>
        <dbReference type="ARBA" id="ARBA00022692"/>
    </source>
</evidence>
<evidence type="ECO:0000256" key="6">
    <source>
        <dbReference type="ARBA" id="ARBA00023065"/>
    </source>
</evidence>